<name>A4CIK4_ROBBH</name>
<dbReference type="Gene3D" id="2.20.28.30">
    <property type="entry name" value="RNA polymerase ii, chain L"/>
    <property type="match status" value="1"/>
</dbReference>
<keyword evidence="1" id="KW-0812">Transmembrane</keyword>
<evidence type="ECO:0008006" key="4">
    <source>
        <dbReference type="Google" id="ProtNLM"/>
    </source>
</evidence>
<keyword evidence="1" id="KW-1133">Transmembrane helix</keyword>
<keyword evidence="1" id="KW-0472">Membrane</keyword>
<dbReference type="KEGG" id="rbi:RB2501_07670"/>
<dbReference type="HOGENOM" id="CLU_039030_1_0_10"/>
<dbReference type="OrthoDB" id="3182597at2"/>
<reference evidence="2 3" key="1">
    <citation type="journal article" date="2009" name="J. Bacteriol.">
        <title>Complete genome sequence of Robiginitalea biformata HTCC2501.</title>
        <authorList>
            <person name="Oh H.M."/>
            <person name="Giovannoni S.J."/>
            <person name="Lee K."/>
            <person name="Ferriera S."/>
            <person name="Johnson J."/>
            <person name="Cho J.C."/>
        </authorList>
    </citation>
    <scope>NUCLEOTIDE SEQUENCE [LARGE SCALE GENOMIC DNA]</scope>
    <source>
        <strain evidence="3">ATCC BAA-864 / HTCC2501 / KCTC 12146</strain>
    </source>
</reference>
<dbReference type="STRING" id="313596.RB2501_07670"/>
<sequence length="361" mass="41073">METITSSEQKKTCNNCGAEMKYKPGSEQIACDYCGFEAFIESSRKSFEELELDHYLKVTGGDHVFTDTIELLHCKNCGASQHVAENYKSLACVYCGEPLIREDAREAGWILPGALVPFQIDAARARQLFRKWVRGLWFAPGKLKRAALDPEAIHGLYLPYWTFDGNLQADYTGQRGDYYYETQRVRTREGTKTRQVRKTRWTPASGRVSGFVDDILIPASRDRKAEVPTAVTGWRLGDLRPFDSDYLSGFVTEKYSVSLKEGHQQSFRKAREIARTWIRRDIGGDTQRIDQTDIRLSDETFKHILLPVYISSYSYKGRTYNFYINGQTSAIHGSRPYSTWKIVLLILAVLVVAAAIGILTQ</sequence>
<dbReference type="RefSeq" id="WP_015753518.1">
    <property type="nucleotide sequence ID" value="NC_013222.1"/>
</dbReference>
<accession>A4CIK4</accession>
<organism evidence="2 3">
    <name type="scientific">Robiginitalea biformata (strain ATCC BAA-864 / DSM 15991 / KCTC 12146 / HTCC2501)</name>
    <dbReference type="NCBI Taxonomy" id="313596"/>
    <lineage>
        <taxon>Bacteria</taxon>
        <taxon>Pseudomonadati</taxon>
        <taxon>Bacteroidota</taxon>
        <taxon>Flavobacteriia</taxon>
        <taxon>Flavobacteriales</taxon>
        <taxon>Flavobacteriaceae</taxon>
        <taxon>Robiginitalea</taxon>
    </lineage>
</organism>
<dbReference type="eggNOG" id="COG1594">
    <property type="taxonomic scope" value="Bacteria"/>
</dbReference>
<dbReference type="PANTHER" id="PTHR37826">
    <property type="entry name" value="FLOTILLIN BAND_7_5 DOMAIN PROTEIN"/>
    <property type="match status" value="1"/>
</dbReference>
<dbReference type="AlphaFoldDB" id="A4CIK4"/>
<dbReference type="EMBL" id="CP001712">
    <property type="protein sequence ID" value="EAR16762.1"/>
    <property type="molecule type" value="Genomic_DNA"/>
</dbReference>
<keyword evidence="3" id="KW-1185">Reference proteome</keyword>
<proteinExistence type="predicted"/>
<dbReference type="PANTHER" id="PTHR37826:SF3">
    <property type="entry name" value="J DOMAIN-CONTAINING PROTEIN"/>
    <property type="match status" value="1"/>
</dbReference>
<feature type="transmembrane region" description="Helical" evidence="1">
    <location>
        <begin position="342"/>
        <end position="360"/>
    </location>
</feature>
<evidence type="ECO:0000313" key="2">
    <source>
        <dbReference type="EMBL" id="EAR16762.1"/>
    </source>
</evidence>
<evidence type="ECO:0000256" key="1">
    <source>
        <dbReference type="SAM" id="Phobius"/>
    </source>
</evidence>
<dbReference type="Proteomes" id="UP000009049">
    <property type="component" value="Chromosome"/>
</dbReference>
<protein>
    <recommendedName>
        <fullName evidence="4">DNA helicase PriA</fullName>
    </recommendedName>
</protein>
<gene>
    <name evidence="2" type="ordered locus">RB2501_07670</name>
</gene>
<evidence type="ECO:0000313" key="3">
    <source>
        <dbReference type="Proteomes" id="UP000009049"/>
    </source>
</evidence>